<keyword evidence="1" id="KW-0812">Transmembrane</keyword>
<protein>
    <submittedName>
        <fullName evidence="2">DUF2069 domain-containing protein</fullName>
    </submittedName>
</protein>
<gene>
    <name evidence="2" type="ORF">GCM10023337_18340</name>
</gene>
<keyword evidence="1" id="KW-0472">Membrane</keyword>
<dbReference type="Proteomes" id="UP001500227">
    <property type="component" value="Unassembled WGS sequence"/>
</dbReference>
<proteinExistence type="predicted"/>
<keyword evidence="3" id="KW-1185">Reference proteome</keyword>
<name>A0ABP9M7D8_9BURK</name>
<dbReference type="RefSeq" id="WP_345371299.1">
    <property type="nucleotide sequence ID" value="NZ_BAABKD010000011.1"/>
</dbReference>
<dbReference type="InterPro" id="IPR018643">
    <property type="entry name" value="DUF2069_membrane"/>
</dbReference>
<keyword evidence="1" id="KW-1133">Transmembrane helix</keyword>
<sequence length="130" mass="14783">MKPQLNPILYRVAAVALVGLIILCLVWELFVAPVRPGGSYLVLKVIPLLFPLRGVLKGNIYTLQWSSMLVLLYFMEGVTRVWSDPNPMSVMMAGIEIILSFIFYLCALFYLWPAKKAAKQRKKVTHQRDA</sequence>
<evidence type="ECO:0000313" key="3">
    <source>
        <dbReference type="Proteomes" id="UP001500227"/>
    </source>
</evidence>
<organism evidence="2 3">
    <name type="scientific">Paenalcaligenes hermetiae</name>
    <dbReference type="NCBI Taxonomy" id="1157987"/>
    <lineage>
        <taxon>Bacteria</taxon>
        <taxon>Pseudomonadati</taxon>
        <taxon>Pseudomonadota</taxon>
        <taxon>Betaproteobacteria</taxon>
        <taxon>Burkholderiales</taxon>
        <taxon>Alcaligenaceae</taxon>
        <taxon>Paenalcaligenes</taxon>
    </lineage>
</organism>
<evidence type="ECO:0000256" key="1">
    <source>
        <dbReference type="SAM" id="Phobius"/>
    </source>
</evidence>
<reference evidence="3" key="1">
    <citation type="journal article" date="2019" name="Int. J. Syst. Evol. Microbiol.">
        <title>The Global Catalogue of Microorganisms (GCM) 10K type strain sequencing project: providing services to taxonomists for standard genome sequencing and annotation.</title>
        <authorList>
            <consortium name="The Broad Institute Genomics Platform"/>
            <consortium name="The Broad Institute Genome Sequencing Center for Infectious Disease"/>
            <person name="Wu L."/>
            <person name="Ma J."/>
        </authorList>
    </citation>
    <scope>NUCLEOTIDE SEQUENCE [LARGE SCALE GENOMIC DNA]</scope>
    <source>
        <strain evidence="3">JCM 18423</strain>
    </source>
</reference>
<comment type="caution">
    <text evidence="2">The sequence shown here is derived from an EMBL/GenBank/DDBJ whole genome shotgun (WGS) entry which is preliminary data.</text>
</comment>
<dbReference type="Pfam" id="PF09842">
    <property type="entry name" value="DUF2069"/>
    <property type="match status" value="1"/>
</dbReference>
<dbReference type="EMBL" id="BAABKD010000011">
    <property type="protein sequence ID" value="GAA5091891.1"/>
    <property type="molecule type" value="Genomic_DNA"/>
</dbReference>
<accession>A0ABP9M7D8</accession>
<feature type="transmembrane region" description="Helical" evidence="1">
    <location>
        <begin position="88"/>
        <end position="112"/>
    </location>
</feature>
<feature type="transmembrane region" description="Helical" evidence="1">
    <location>
        <begin position="12"/>
        <end position="32"/>
    </location>
</feature>
<evidence type="ECO:0000313" key="2">
    <source>
        <dbReference type="EMBL" id="GAA5091891.1"/>
    </source>
</evidence>